<keyword evidence="1" id="KW-1133">Transmembrane helix</keyword>
<proteinExistence type="predicted"/>
<dbReference type="AlphaFoldDB" id="A0A915JFR0"/>
<evidence type="ECO:0000313" key="3">
    <source>
        <dbReference type="WBParaSite" id="nRc.2.0.1.t25331-RA"/>
    </source>
</evidence>
<keyword evidence="2" id="KW-1185">Reference proteome</keyword>
<feature type="transmembrane region" description="Helical" evidence="1">
    <location>
        <begin position="47"/>
        <end position="71"/>
    </location>
</feature>
<dbReference type="WBParaSite" id="nRc.2.0.1.t25331-RA">
    <property type="protein sequence ID" value="nRc.2.0.1.t25331-RA"/>
    <property type="gene ID" value="nRc.2.0.1.g25331"/>
</dbReference>
<dbReference type="Proteomes" id="UP000887565">
    <property type="component" value="Unplaced"/>
</dbReference>
<evidence type="ECO:0000313" key="2">
    <source>
        <dbReference type="Proteomes" id="UP000887565"/>
    </source>
</evidence>
<keyword evidence="1" id="KW-0812">Transmembrane</keyword>
<organism evidence="2 3">
    <name type="scientific">Romanomermis culicivorax</name>
    <name type="common">Nematode worm</name>
    <dbReference type="NCBI Taxonomy" id="13658"/>
    <lineage>
        <taxon>Eukaryota</taxon>
        <taxon>Metazoa</taxon>
        <taxon>Ecdysozoa</taxon>
        <taxon>Nematoda</taxon>
        <taxon>Enoplea</taxon>
        <taxon>Dorylaimia</taxon>
        <taxon>Mermithida</taxon>
        <taxon>Mermithoidea</taxon>
        <taxon>Mermithidae</taxon>
        <taxon>Romanomermis</taxon>
    </lineage>
</organism>
<sequence length="263" mass="28812">MHPLDASRDPTLINGSSLWDKDTNSNWNFSLHGNHTHHYRYDISSDLWKIILVGSLIAIAVLALVVLVLIWRFCSKRPDDEANIRSSAAKLDDAAPLKKCCCCCLSKFTRPQSTAAPPVIDLPTNATTTPAITTKNKVINQPQLLMDGENFDPGYSKVPLPPITASPNEYRFTNQFFGDFVPNPLFSASSVTPLPPTPPGRRALPHGRLAPLFLDQKHASEPIARFITSNLNGQQQTFSVKGVPEIKVSAGKQRSLPTPPPLG</sequence>
<protein>
    <submittedName>
        <fullName evidence="3">Uncharacterized protein</fullName>
    </submittedName>
</protein>
<accession>A0A915JFR0</accession>
<reference evidence="3" key="1">
    <citation type="submission" date="2022-11" db="UniProtKB">
        <authorList>
            <consortium name="WormBaseParasite"/>
        </authorList>
    </citation>
    <scope>IDENTIFICATION</scope>
</reference>
<keyword evidence="1" id="KW-0472">Membrane</keyword>
<evidence type="ECO:0000256" key="1">
    <source>
        <dbReference type="SAM" id="Phobius"/>
    </source>
</evidence>
<name>A0A915JFR0_ROMCU</name>